<sequence length="72" mass="8111">MFLHHAVQPARIDAVIACQLLSETHPSPAAISLAQARDFERLLRRNNGGQSDDGIIAQRGRPAMCDYIWRRQ</sequence>
<dbReference type="EMBL" id="JACIDH010000009">
    <property type="protein sequence ID" value="MBB3879835.1"/>
    <property type="molecule type" value="Genomic_DNA"/>
</dbReference>
<dbReference type="Proteomes" id="UP000538670">
    <property type="component" value="Unassembled WGS sequence"/>
</dbReference>
<keyword evidence="2" id="KW-1185">Reference proteome</keyword>
<dbReference type="RefSeq" id="WP_183951985.1">
    <property type="nucleotide sequence ID" value="NZ_JACIDH010000009.1"/>
</dbReference>
<accession>A0A7W6ADS1</accession>
<gene>
    <name evidence="1" type="ORF">GGR48_002269</name>
</gene>
<dbReference type="AlphaFoldDB" id="A0A7W6ADS1"/>
<comment type="caution">
    <text evidence="1">The sequence shown here is derived from an EMBL/GenBank/DDBJ whole genome shotgun (WGS) entry which is preliminary data.</text>
</comment>
<proteinExistence type="predicted"/>
<protein>
    <submittedName>
        <fullName evidence="1">Uncharacterized protein</fullName>
    </submittedName>
</protein>
<evidence type="ECO:0000313" key="2">
    <source>
        <dbReference type="Proteomes" id="UP000538670"/>
    </source>
</evidence>
<evidence type="ECO:0000313" key="1">
    <source>
        <dbReference type="EMBL" id="MBB3879835.1"/>
    </source>
</evidence>
<name>A0A7W6ADS1_9SPHN</name>
<organism evidence="1 2">
    <name type="scientific">Sphingomonas pseudosanguinis</name>
    <dbReference type="NCBI Taxonomy" id="413712"/>
    <lineage>
        <taxon>Bacteria</taxon>
        <taxon>Pseudomonadati</taxon>
        <taxon>Pseudomonadota</taxon>
        <taxon>Alphaproteobacteria</taxon>
        <taxon>Sphingomonadales</taxon>
        <taxon>Sphingomonadaceae</taxon>
        <taxon>Sphingomonas</taxon>
    </lineage>
</organism>
<reference evidence="1 2" key="1">
    <citation type="submission" date="2020-08" db="EMBL/GenBank/DDBJ databases">
        <title>Genomic Encyclopedia of Type Strains, Phase IV (KMG-IV): sequencing the most valuable type-strain genomes for metagenomic binning, comparative biology and taxonomic classification.</title>
        <authorList>
            <person name="Goeker M."/>
        </authorList>
    </citation>
    <scope>NUCLEOTIDE SEQUENCE [LARGE SCALE GENOMIC DNA]</scope>
    <source>
        <strain evidence="1 2">DSM 19512</strain>
    </source>
</reference>